<evidence type="ECO:0000313" key="2">
    <source>
        <dbReference type="Proteomes" id="UP000812844"/>
    </source>
</evidence>
<evidence type="ECO:0000313" key="1">
    <source>
        <dbReference type="EMBL" id="MBW3083811.1"/>
    </source>
</evidence>
<gene>
    <name evidence="1" type="ORF">KIH73_10710</name>
</gene>
<organism evidence="1 2">
    <name type="scientific">Bifidobacterium phasiani</name>
    <dbReference type="NCBI Taxonomy" id="2834431"/>
    <lineage>
        <taxon>Bacteria</taxon>
        <taxon>Bacillati</taxon>
        <taxon>Actinomycetota</taxon>
        <taxon>Actinomycetes</taxon>
        <taxon>Bifidobacteriales</taxon>
        <taxon>Bifidobacteriaceae</taxon>
        <taxon>Bifidobacterium</taxon>
    </lineage>
</organism>
<dbReference type="RefSeq" id="WP_219083358.1">
    <property type="nucleotide sequence ID" value="NZ_JAHBBD010000047.1"/>
</dbReference>
<dbReference type="EMBL" id="JAHBBD010000047">
    <property type="protein sequence ID" value="MBW3083811.1"/>
    <property type="molecule type" value="Genomic_DNA"/>
</dbReference>
<protein>
    <submittedName>
        <fullName evidence="1">Uncharacterized protein</fullName>
    </submittedName>
</protein>
<comment type="caution">
    <text evidence="1">The sequence shown here is derived from an EMBL/GenBank/DDBJ whole genome shotgun (WGS) entry which is preliminary data.</text>
</comment>
<reference evidence="1 2" key="1">
    <citation type="submission" date="2021-05" db="EMBL/GenBank/DDBJ databases">
        <title>Phylogenetic classification of ten novel species belonging to the genus Bifidobacterium comprising B. colchicus sp. nov., B. abeli sp. nov., B. bicoloris sp. nov., B. guerezis sp. nov., B. rosaliae sp. nov., B. santillanensis sp. nov., B. argentati sp. nov., B. amazzoni sp. nov., B. pluviali sp. nov., and B. pinnaculum sp. nov.</title>
        <authorList>
            <person name="Lugli G.A."/>
            <person name="Ruiz Garcia L."/>
            <person name="Margolles A."/>
            <person name="Ventura M."/>
        </authorList>
    </citation>
    <scope>NUCLEOTIDE SEQUENCE [LARGE SCALE GENOMIC DNA]</scope>
    <source>
        <strain evidence="1 2">6T3</strain>
    </source>
</reference>
<dbReference type="Proteomes" id="UP000812844">
    <property type="component" value="Unassembled WGS sequence"/>
</dbReference>
<name>A0ABS6WBB7_9BIFI</name>
<sequence>MTDDAAAFDIILYLGSTTPLTIRGADAGTFSDITNHMTAGDTFMLTVTFPDNSVHGITINASRVPWWQIDVAGAAAPLQVF</sequence>
<proteinExistence type="predicted"/>
<accession>A0ABS6WBB7</accession>
<keyword evidence="2" id="KW-1185">Reference proteome</keyword>